<protein>
    <submittedName>
        <fullName evidence="4">Fe-S cluster assembly protein SufD</fullName>
    </submittedName>
</protein>
<feature type="domain" description="SUF system FeS cluster assembly SufBD N-terminal" evidence="3">
    <location>
        <begin position="5"/>
        <end position="162"/>
    </location>
</feature>
<dbReference type="EMBL" id="PDWN01000010">
    <property type="protein sequence ID" value="KAF1693757.1"/>
    <property type="molecule type" value="Genomic_DNA"/>
</dbReference>
<keyword evidence="5" id="KW-1185">Reference proteome</keyword>
<dbReference type="SUPFAM" id="SSF101960">
    <property type="entry name" value="Stabilizer of iron transporter SufD"/>
    <property type="match status" value="1"/>
</dbReference>
<evidence type="ECO:0000259" key="2">
    <source>
        <dbReference type="Pfam" id="PF01458"/>
    </source>
</evidence>
<dbReference type="InterPro" id="IPR000825">
    <property type="entry name" value="SUF_FeS_clus_asmbl_SufBD_core"/>
</dbReference>
<dbReference type="Pfam" id="PF19295">
    <property type="entry name" value="SufBD_N"/>
    <property type="match status" value="1"/>
</dbReference>
<dbReference type="NCBIfam" id="TIGR01981">
    <property type="entry name" value="sufD"/>
    <property type="match status" value="1"/>
</dbReference>
<dbReference type="RefSeq" id="WP_162410602.1">
    <property type="nucleotide sequence ID" value="NZ_PDWN01000010.1"/>
</dbReference>
<organism evidence="4 5">
    <name type="scientific">Pseudoxanthomonas daejeonensis</name>
    <dbReference type="NCBI Taxonomy" id="266062"/>
    <lineage>
        <taxon>Bacteria</taxon>
        <taxon>Pseudomonadati</taxon>
        <taxon>Pseudomonadota</taxon>
        <taxon>Gammaproteobacteria</taxon>
        <taxon>Lysobacterales</taxon>
        <taxon>Lysobacteraceae</taxon>
        <taxon>Pseudoxanthomonas</taxon>
    </lineage>
</organism>
<dbReference type="InterPro" id="IPR055346">
    <property type="entry name" value="Fe-S_cluster_assembly_SufBD"/>
</dbReference>
<proteinExistence type="inferred from homology"/>
<evidence type="ECO:0000313" key="4">
    <source>
        <dbReference type="EMBL" id="KAF1693757.1"/>
    </source>
</evidence>
<feature type="domain" description="SUF system FeS cluster assembly SufBD core" evidence="2">
    <location>
        <begin position="173"/>
        <end position="400"/>
    </location>
</feature>
<dbReference type="InterPro" id="IPR037284">
    <property type="entry name" value="SUF_FeS_clus_asmbl_SufBD_sf"/>
</dbReference>
<comment type="caution">
    <text evidence="4">The sequence shown here is derived from an EMBL/GenBank/DDBJ whole genome shotgun (WGS) entry which is preliminary data.</text>
</comment>
<dbReference type="PANTHER" id="PTHR43575">
    <property type="entry name" value="PROTEIN ABCI7, CHLOROPLASTIC"/>
    <property type="match status" value="1"/>
</dbReference>
<evidence type="ECO:0000256" key="1">
    <source>
        <dbReference type="ARBA" id="ARBA00043967"/>
    </source>
</evidence>
<name>A0ABQ6Z5I5_9GAMM</name>
<evidence type="ECO:0000259" key="3">
    <source>
        <dbReference type="Pfam" id="PF19295"/>
    </source>
</evidence>
<evidence type="ECO:0000313" key="5">
    <source>
        <dbReference type="Proteomes" id="UP000788419"/>
    </source>
</evidence>
<dbReference type="Proteomes" id="UP000788419">
    <property type="component" value="Unassembled WGS sequence"/>
</dbReference>
<dbReference type="PANTHER" id="PTHR43575:SF1">
    <property type="entry name" value="PROTEIN ABCI7, CHLOROPLASTIC"/>
    <property type="match status" value="1"/>
</dbReference>
<dbReference type="InterPro" id="IPR045595">
    <property type="entry name" value="SufBD_N"/>
</dbReference>
<accession>A0ABQ6Z5I5</accession>
<dbReference type="Pfam" id="PF01458">
    <property type="entry name" value="SUFBD_core"/>
    <property type="match status" value="1"/>
</dbReference>
<reference evidence="4 5" key="1">
    <citation type="submission" date="2017-10" db="EMBL/GenBank/DDBJ databases">
        <title>Whole genome sequencing of members of genus Pseudoxanthomonas.</title>
        <authorList>
            <person name="Kumar S."/>
            <person name="Bansal K."/>
            <person name="Kaur A."/>
            <person name="Patil P."/>
            <person name="Sharma S."/>
            <person name="Patil P.B."/>
        </authorList>
    </citation>
    <scope>NUCLEOTIDE SEQUENCE [LARGE SCALE GENOMIC DNA]</scope>
    <source>
        <strain evidence="4 5">DSM 17801</strain>
    </source>
</reference>
<gene>
    <name evidence="4" type="primary">sufD</name>
    <name evidence="4" type="ORF">CSC65_10745</name>
</gene>
<comment type="similarity">
    <text evidence="1">Belongs to the iron-sulfur cluster assembly SufBD family.</text>
</comment>
<sequence length="439" mass="47119">MGALLDSFRDAFGALRDVDAQQLGAGRREALDALLADGLPGPREEAWKYTTLRTLERRTFAAADAVAPGFDAALLAGIPAPRLVFVNGRHDPVSSDVAGLPAGVTLQPLSEVMASGEPRDVNFILRRYDQRAEVFARANAALADEGVVLRVDAGVRVGTPVHLVFIGAPQDGDRAWHLRHFIDVRNEGALDLVEHQLSSGEHAHLSNDVLHLHQGQRSEVRHARIQSDAARATRFARTDAVLAREARYQRVDLELGAALSRHELNVRLEGDGARLVANGVLLGDGRRHVDTRLGIEHIARDTACELLWRGIADGRSRVVFHGGIAIHAGADGSDAALSNKNLLLSADAEIDTQPVLVIEADEVKAAHGATVGQLDANALFYLRSRGLSQAQAQRLLTVAFCREPLLALDSDDLRQFLLARLDAALATSLDPSAPAGTAA</sequence>
<dbReference type="InterPro" id="IPR011542">
    <property type="entry name" value="SUF_FeS_clus_asmbl_SufD"/>
</dbReference>